<reference evidence="1" key="1">
    <citation type="submission" date="2018-02" db="EMBL/GenBank/DDBJ databases">
        <title>The genomes of Aspergillus section Nigri reveals drivers in fungal speciation.</title>
        <authorList>
            <consortium name="DOE Joint Genome Institute"/>
            <person name="Vesth T.C."/>
            <person name="Nybo J."/>
            <person name="Theobald S."/>
            <person name="Brandl J."/>
            <person name="Frisvad J.C."/>
            <person name="Nielsen K.F."/>
            <person name="Lyhne E.K."/>
            <person name="Kogle M.E."/>
            <person name="Kuo A."/>
            <person name="Riley R."/>
            <person name="Clum A."/>
            <person name="Nolan M."/>
            <person name="Lipzen A."/>
            <person name="Salamov A."/>
            <person name="Henrissat B."/>
            <person name="Wiebenga A."/>
            <person name="De vries R.P."/>
            <person name="Grigoriev I.V."/>
            <person name="Mortensen U.H."/>
            <person name="Andersen M.R."/>
            <person name="Baker S.E."/>
        </authorList>
    </citation>
    <scope>NUCLEOTIDE SEQUENCE</scope>
    <source>
        <strain evidence="1">CBS 121060</strain>
    </source>
</reference>
<proteinExistence type="predicted"/>
<evidence type="ECO:0000313" key="1">
    <source>
        <dbReference type="EMBL" id="RAH71853.1"/>
    </source>
</evidence>
<evidence type="ECO:0000313" key="2">
    <source>
        <dbReference type="Proteomes" id="UP000249661"/>
    </source>
</evidence>
<dbReference type="Proteomes" id="UP000249661">
    <property type="component" value="Unassembled WGS sequence"/>
</dbReference>
<gene>
    <name evidence="1" type="ORF">BO66DRAFT_41427</name>
</gene>
<protein>
    <submittedName>
        <fullName evidence="1">Uncharacterized protein</fullName>
    </submittedName>
</protein>
<dbReference type="EMBL" id="KZ824946">
    <property type="protein sequence ID" value="RAH71853.1"/>
    <property type="molecule type" value="Genomic_DNA"/>
</dbReference>
<name>A0ACD1HE37_9EURO</name>
<sequence>MWSAVRRSASPTPAGISPLVLFCFPVWWSLALSLADGEGKRGRGGGGHDDRSEVRISQKGRGGHRRFARHLVHSSFFPHDTTNCHDADMTTP</sequence>
<keyword evidence="2" id="KW-1185">Reference proteome</keyword>
<accession>A0ACD1HE37</accession>
<organism evidence="1 2">
    <name type="scientific">Aspergillus aculeatinus CBS 121060</name>
    <dbReference type="NCBI Taxonomy" id="1448322"/>
    <lineage>
        <taxon>Eukaryota</taxon>
        <taxon>Fungi</taxon>
        <taxon>Dikarya</taxon>
        <taxon>Ascomycota</taxon>
        <taxon>Pezizomycotina</taxon>
        <taxon>Eurotiomycetes</taxon>
        <taxon>Eurotiomycetidae</taxon>
        <taxon>Eurotiales</taxon>
        <taxon>Aspergillaceae</taxon>
        <taxon>Aspergillus</taxon>
        <taxon>Aspergillus subgen. Circumdati</taxon>
    </lineage>
</organism>